<keyword evidence="1" id="KW-0472">Membrane</keyword>
<sequence length="229" mass="24649">MRVPASVQPTRSLLGDPRIRWGGGLVAAVWLIGLVGGLTGLSEWPALVLYVLGGLGVALTLGRTLGWAAIGVTKRNLRSATIWGAGIGLGLMFLDWVNTFFYYRGGGEPMAAMEAILVGMGLLYLFPVLVLAEELLWRGVLLIALREAGWNPHLTVGLTTLLYALNHLFVAPVPLFERWLMVGMALPIGVIGGYLVLRTRNVWAAVWVHGLSIVAMIADIFIIPGLARG</sequence>
<feature type="transmembrane region" description="Helical" evidence="1">
    <location>
        <begin position="47"/>
        <end position="70"/>
    </location>
</feature>
<dbReference type="GO" id="GO:0004175">
    <property type="term" value="F:endopeptidase activity"/>
    <property type="evidence" value="ECO:0007669"/>
    <property type="project" value="UniProtKB-ARBA"/>
</dbReference>
<feature type="domain" description="CAAX prenyl protease 2/Lysostaphin resistance protein A-like" evidence="2">
    <location>
        <begin position="122"/>
        <end position="211"/>
    </location>
</feature>
<dbReference type="GO" id="GO:0080120">
    <property type="term" value="P:CAAX-box protein maturation"/>
    <property type="evidence" value="ECO:0007669"/>
    <property type="project" value="UniProtKB-ARBA"/>
</dbReference>
<dbReference type="AlphaFoldDB" id="A9WI30"/>
<evidence type="ECO:0000313" key="4">
    <source>
        <dbReference type="Proteomes" id="UP000002008"/>
    </source>
</evidence>
<name>A9WI30_CHLAA</name>
<keyword evidence="1" id="KW-0812">Transmembrane</keyword>
<dbReference type="Pfam" id="PF02517">
    <property type="entry name" value="Rce1-like"/>
    <property type="match status" value="1"/>
</dbReference>
<gene>
    <name evidence="3" type="ordered locus">Caur_2515</name>
</gene>
<reference evidence="4" key="1">
    <citation type="journal article" date="2011" name="BMC Genomics">
        <title>Complete genome sequence of the filamentous anoxygenic phototrophic bacterium Chloroflexus aurantiacus.</title>
        <authorList>
            <person name="Tang K.H."/>
            <person name="Barry K."/>
            <person name="Chertkov O."/>
            <person name="Dalin E."/>
            <person name="Han C.S."/>
            <person name="Hauser L.J."/>
            <person name="Honchak B.M."/>
            <person name="Karbach L.E."/>
            <person name="Land M.L."/>
            <person name="Lapidus A."/>
            <person name="Larimer F.W."/>
            <person name="Mikhailova N."/>
            <person name="Pitluck S."/>
            <person name="Pierson B.K."/>
            <person name="Blankenship R.E."/>
        </authorList>
    </citation>
    <scope>NUCLEOTIDE SEQUENCE [LARGE SCALE GENOMIC DNA]</scope>
    <source>
        <strain evidence="4">ATCC 29366 / DSM 635 / J-10-fl</strain>
    </source>
</reference>
<organism evidence="3 4">
    <name type="scientific">Chloroflexus aurantiacus (strain ATCC 29366 / DSM 635 / J-10-fl)</name>
    <dbReference type="NCBI Taxonomy" id="324602"/>
    <lineage>
        <taxon>Bacteria</taxon>
        <taxon>Bacillati</taxon>
        <taxon>Chloroflexota</taxon>
        <taxon>Chloroflexia</taxon>
        <taxon>Chloroflexales</taxon>
        <taxon>Chloroflexineae</taxon>
        <taxon>Chloroflexaceae</taxon>
        <taxon>Chloroflexus</taxon>
    </lineage>
</organism>
<dbReference type="EMBL" id="CP000909">
    <property type="protein sequence ID" value="ABY35721.1"/>
    <property type="molecule type" value="Genomic_DNA"/>
</dbReference>
<evidence type="ECO:0000259" key="2">
    <source>
        <dbReference type="Pfam" id="PF02517"/>
    </source>
</evidence>
<evidence type="ECO:0000256" key="1">
    <source>
        <dbReference type="SAM" id="Phobius"/>
    </source>
</evidence>
<dbReference type="InParanoid" id="A9WI30"/>
<protein>
    <submittedName>
        <fullName evidence="3">Abortive infection protein</fullName>
    </submittedName>
</protein>
<keyword evidence="1" id="KW-1133">Transmembrane helix</keyword>
<feature type="transmembrane region" description="Helical" evidence="1">
    <location>
        <begin position="204"/>
        <end position="227"/>
    </location>
</feature>
<feature type="transmembrane region" description="Helical" evidence="1">
    <location>
        <begin position="82"/>
        <end position="103"/>
    </location>
</feature>
<proteinExistence type="predicted"/>
<keyword evidence="4" id="KW-1185">Reference proteome</keyword>
<evidence type="ECO:0000313" key="3">
    <source>
        <dbReference type="EMBL" id="ABY35721.1"/>
    </source>
</evidence>
<feature type="transmembrane region" description="Helical" evidence="1">
    <location>
        <begin position="21"/>
        <end position="41"/>
    </location>
</feature>
<dbReference type="eggNOG" id="COG1266">
    <property type="taxonomic scope" value="Bacteria"/>
</dbReference>
<dbReference type="RefSeq" id="WP_012258374.1">
    <property type="nucleotide sequence ID" value="NC_010175.1"/>
</dbReference>
<feature type="transmembrane region" description="Helical" evidence="1">
    <location>
        <begin position="179"/>
        <end position="197"/>
    </location>
</feature>
<dbReference type="InterPro" id="IPR003675">
    <property type="entry name" value="Rce1/LyrA-like_dom"/>
</dbReference>
<feature type="transmembrane region" description="Helical" evidence="1">
    <location>
        <begin position="115"/>
        <end position="132"/>
    </location>
</feature>
<dbReference type="HOGENOM" id="CLU_105403_0_0_0"/>
<feature type="transmembrane region" description="Helical" evidence="1">
    <location>
        <begin position="153"/>
        <end position="173"/>
    </location>
</feature>
<dbReference type="EnsemblBacteria" id="ABY35721">
    <property type="protein sequence ID" value="ABY35721"/>
    <property type="gene ID" value="Caur_2515"/>
</dbReference>
<dbReference type="PATRIC" id="fig|324602.8.peg.2838"/>
<dbReference type="KEGG" id="cau:Caur_2515"/>
<accession>A9WI30</accession>
<dbReference type="Proteomes" id="UP000002008">
    <property type="component" value="Chromosome"/>
</dbReference>